<dbReference type="GO" id="GO:0005886">
    <property type="term" value="C:plasma membrane"/>
    <property type="evidence" value="ECO:0007669"/>
    <property type="project" value="UniProtKB-SubCell"/>
</dbReference>
<reference evidence="3 4" key="2">
    <citation type="journal article" date="2017" name="Genome Announc.">
        <title>Draft genome sequence of Aquitalea magnusonii strain H3, a plant growth-promoting bacterium of duckweed Lemna minor.</title>
        <authorList>
            <person name="Ishizawa H."/>
            <person name="Kuroda M."/>
            <person name="Ike M."/>
        </authorList>
    </citation>
    <scope>NUCLEOTIDE SEQUENCE [LARGE SCALE GENOMIC DNA]</scope>
    <source>
        <strain evidence="3 4">H3</strain>
    </source>
</reference>
<evidence type="ECO:0000313" key="4">
    <source>
        <dbReference type="Proteomes" id="UP000198290"/>
    </source>
</evidence>
<evidence type="ECO:0000313" key="3">
    <source>
        <dbReference type="EMBL" id="BBF85381.1"/>
    </source>
</evidence>
<keyword evidence="2" id="KW-0732">Signal</keyword>
<comment type="subcellular location">
    <subcellularLocation>
        <location evidence="2">Cell membrane</location>
        <topology evidence="2">Lipid-anchor</topology>
    </subcellularLocation>
</comment>
<gene>
    <name evidence="3" type="ORF">DLM_1765</name>
</gene>
<dbReference type="Proteomes" id="UP000198290">
    <property type="component" value="Chromosome"/>
</dbReference>
<keyword evidence="2" id="KW-0812">Transmembrane</keyword>
<dbReference type="PANTHER" id="PTHR30203:SF32">
    <property type="entry name" value="CATION EFFLUX SYSTEM PROTEIN CUSC"/>
    <property type="match status" value="1"/>
</dbReference>
<organism evidence="3 4">
    <name type="scientific">Aquitalea magnusonii</name>
    <dbReference type="NCBI Taxonomy" id="332411"/>
    <lineage>
        <taxon>Bacteria</taxon>
        <taxon>Pseudomonadati</taxon>
        <taxon>Pseudomonadota</taxon>
        <taxon>Betaproteobacteria</taxon>
        <taxon>Neisseriales</taxon>
        <taxon>Chromobacteriaceae</taxon>
        <taxon>Aquitalea</taxon>
    </lineage>
</organism>
<accession>A0A3G9GGK8</accession>
<keyword evidence="2" id="KW-1134">Transmembrane beta strand</keyword>
<dbReference type="InterPro" id="IPR010131">
    <property type="entry name" value="MdtP/NodT-like"/>
</dbReference>
<keyword evidence="4" id="KW-1185">Reference proteome</keyword>
<keyword evidence="2" id="KW-0564">Palmitate</keyword>
<dbReference type="KEGG" id="amah:DLM_1765"/>
<dbReference type="PANTHER" id="PTHR30203">
    <property type="entry name" value="OUTER MEMBRANE CATION EFFLUX PROTEIN"/>
    <property type="match status" value="1"/>
</dbReference>
<dbReference type="Gene3D" id="1.20.1600.10">
    <property type="entry name" value="Outer membrane efflux proteins (OEP)"/>
    <property type="match status" value="1"/>
</dbReference>
<protein>
    <submittedName>
        <fullName evidence="3">RND efflux system, outer membrane lipoprotein CmeC</fullName>
    </submittedName>
</protein>
<dbReference type="GO" id="GO:0015562">
    <property type="term" value="F:efflux transmembrane transporter activity"/>
    <property type="evidence" value="ECO:0007669"/>
    <property type="project" value="InterPro"/>
</dbReference>
<dbReference type="EMBL" id="AP018823">
    <property type="protein sequence ID" value="BBF85381.1"/>
    <property type="molecule type" value="Genomic_DNA"/>
</dbReference>
<dbReference type="SUPFAM" id="SSF56954">
    <property type="entry name" value="Outer membrane efflux proteins (OEP)"/>
    <property type="match status" value="1"/>
</dbReference>
<keyword evidence="2" id="KW-0472">Membrane</keyword>
<reference evidence="4" key="1">
    <citation type="journal article" date="2017" name="Biotechnol. Biofuels">
        <title>Evaluation of environmental bacterial communities as a factor affecting the growth of duckweed Lemna minor.</title>
        <authorList>
            <person name="Ishizawa H."/>
            <person name="Kuroda M."/>
            <person name="Morikawa M."/>
            <person name="Ike M."/>
        </authorList>
    </citation>
    <scope>NUCLEOTIDE SEQUENCE [LARGE SCALE GENOMIC DNA]</scope>
    <source>
        <strain evidence="4">H3</strain>
    </source>
</reference>
<dbReference type="STRING" id="332411.VI06_11670"/>
<feature type="chain" id="PRO_5017848895" evidence="2">
    <location>
        <begin position="19"/>
        <end position="482"/>
    </location>
</feature>
<dbReference type="InterPro" id="IPR003423">
    <property type="entry name" value="OMP_efflux"/>
</dbReference>
<feature type="signal peptide" evidence="2">
    <location>
        <begin position="1"/>
        <end position="18"/>
    </location>
</feature>
<evidence type="ECO:0000256" key="2">
    <source>
        <dbReference type="RuleBase" id="RU362097"/>
    </source>
</evidence>
<dbReference type="AlphaFoldDB" id="A0A3G9GGK8"/>
<comment type="similarity">
    <text evidence="1 2">Belongs to the outer membrane factor (OMF) (TC 1.B.17) family.</text>
</comment>
<sequence length="482" mass="51185">MSRIINLFSIGALASALAGCSLIPVYQQPASPVSAQWPTGPAYQGVPAAKADSTTADQLAWQQFFTDPAMQRLIRLALENNRDLRVAALNIETARAQYQITKADLFPSISASGSGTNQRISANSSSTGSATLSHSYSAGIGFSAYELDVFGRLSSLKQQALENFFSLEETRRSTQISLVAEVANAYLTLLADRQHLKVAEATVKSQQASLELTRRKMEVGAATELDLSDAESTVQSALSDQAAYLSQVAQDENALTLLVGTTIPADILQGGELSTQGKLADLPAGLPSELLQRRPDILAAEHDLKAANANIGAARAKFFPSISLTASAGASSSNLSDLFKAGSGTWSFSPSINLPIFNAGSLSANLESAKVARDISVAKYEKAIQTAFSEVSNALAVRGTVSTQLRAQQALVQSSQRSLQLSEARFKVGVDSYLTLLVAQRSLYSAQQNLISTQLSQASNLVTLYKVLGGGWQPLEQDKKSS</sequence>
<dbReference type="OrthoDB" id="9770517at2"/>
<dbReference type="Gene3D" id="2.20.200.10">
    <property type="entry name" value="Outer membrane efflux proteins (OEP)"/>
    <property type="match status" value="1"/>
</dbReference>
<dbReference type="NCBIfam" id="TIGR01845">
    <property type="entry name" value="outer_NodT"/>
    <property type="match status" value="1"/>
</dbReference>
<dbReference type="RefSeq" id="WP_089083409.1">
    <property type="nucleotide sequence ID" value="NZ_AP018823.1"/>
</dbReference>
<proteinExistence type="inferred from homology"/>
<name>A0A3G9GGK8_9NEIS</name>
<reference evidence="4" key="3">
    <citation type="journal article" date="2017" name="Plant Physiol. Biochem.">
        <title>Differential oxidative and antioxidative response of duckweed Lemna minor toward plant growth promoting/inhibiting bacteria.</title>
        <authorList>
            <person name="Ishizawa H."/>
            <person name="Kuroda M."/>
            <person name="Morikawa M."/>
            <person name="Ike M."/>
        </authorList>
    </citation>
    <scope>NUCLEOTIDE SEQUENCE [LARGE SCALE GENOMIC DNA]</scope>
    <source>
        <strain evidence="4">H3</strain>
    </source>
</reference>
<dbReference type="Pfam" id="PF02321">
    <property type="entry name" value="OEP"/>
    <property type="match status" value="2"/>
</dbReference>
<dbReference type="PROSITE" id="PS51257">
    <property type="entry name" value="PROKAR_LIPOPROTEIN"/>
    <property type="match status" value="1"/>
</dbReference>
<keyword evidence="2 3" id="KW-0449">Lipoprotein</keyword>
<evidence type="ECO:0000256" key="1">
    <source>
        <dbReference type="ARBA" id="ARBA00007613"/>
    </source>
</evidence>